<dbReference type="GO" id="GO:0005975">
    <property type="term" value="P:carbohydrate metabolic process"/>
    <property type="evidence" value="ECO:0007669"/>
    <property type="project" value="InterPro"/>
</dbReference>
<comment type="catalytic activity">
    <reaction evidence="10">
        <text>Hydrolysis of terminal, non-reducing alpha-D-galactose residues in alpha-D-galactosides, including galactose oligosaccharides, galactomannans and galactolipids.</text>
        <dbReference type="EC" id="3.2.1.22"/>
    </reaction>
</comment>
<dbReference type="AlphaFoldDB" id="A0A931B7W6"/>
<dbReference type="InterPro" id="IPR041233">
    <property type="entry name" value="Melibiase_C"/>
</dbReference>
<dbReference type="FunFam" id="3.20.20.70:FF:000177">
    <property type="entry name" value="Alpha-galactosidase"/>
    <property type="match status" value="1"/>
</dbReference>
<dbReference type="InterPro" id="IPR002241">
    <property type="entry name" value="Glyco_hydro_27"/>
</dbReference>
<evidence type="ECO:0000256" key="1">
    <source>
        <dbReference type="ARBA" id="ARBA00004613"/>
    </source>
</evidence>
<dbReference type="InterPro" id="IPR013780">
    <property type="entry name" value="Glyco_hydro_b"/>
</dbReference>
<dbReference type="SUPFAM" id="SSF51011">
    <property type="entry name" value="Glycosyl hydrolase domain"/>
    <property type="match status" value="1"/>
</dbReference>
<dbReference type="Gene3D" id="3.20.20.70">
    <property type="entry name" value="Aldolase class I"/>
    <property type="match status" value="1"/>
</dbReference>
<evidence type="ECO:0000256" key="4">
    <source>
        <dbReference type="ARBA" id="ARBA00022729"/>
    </source>
</evidence>
<dbReference type="InterPro" id="IPR018905">
    <property type="entry name" value="A-galactase_NEW3"/>
</dbReference>
<dbReference type="InterPro" id="IPR017853">
    <property type="entry name" value="GH"/>
</dbReference>
<dbReference type="CDD" id="cd14792">
    <property type="entry name" value="GH27"/>
    <property type="match status" value="1"/>
</dbReference>
<evidence type="ECO:0000259" key="12">
    <source>
        <dbReference type="Pfam" id="PF10633"/>
    </source>
</evidence>
<dbReference type="GO" id="GO:0030246">
    <property type="term" value="F:carbohydrate binding"/>
    <property type="evidence" value="ECO:0007669"/>
    <property type="project" value="UniProtKB-KW"/>
</dbReference>
<dbReference type="Proteomes" id="UP000657385">
    <property type="component" value="Unassembled WGS sequence"/>
</dbReference>
<feature type="chain" id="PRO_5037057993" description="Alpha-galactosidase" evidence="11">
    <location>
        <begin position="47"/>
        <end position="744"/>
    </location>
</feature>
<feature type="domain" description="Alpha-galactosidase NEW3" evidence="12">
    <location>
        <begin position="472"/>
        <end position="545"/>
    </location>
</feature>
<accession>A0A931B7W6</accession>
<sequence>MPARVPTPLPAPLSTPLSRRLRTALACASALATASSGLLLATPAVAAAAPAPATTAATTAAVGTATATTQYPDYAPTPPMGWNDWSYYQCGINEQTILGNARALVSTGLAKKGFDTVTIDDCWMAQNRDAKGNLVANPTEFPHGMAYIGQQLHKLGLKFGIYEDAGTQTCGGFPGSMGHWQQDANLFASWGVDYVKLDGCNVPTPSGETDEQAYHATYAAMSQALLDTHRRIVFSISAPAYFQGESNWNQVIGWSAQLGNLWREGADIALGQDTGPDKWASIDYNYSYNVGLAGLQRPGRWNDPDFLLAGDSGLTQDEIQSQVSLWSMMAAPLISSTDLTHLSPTALDVLGNKDVIAVDQDRLGVQGRIVAHGTGYDVLAKPLANGDRAVALFNSSDAAQTISVAAKTAGLPSAKAYRLTDLVTKKVTETTGAISADVPPHATVLYRVAAGAGAGLAPATAITWHDVSTAAKPGTYRITLADHGSTALTGVRLTVAAPKGWTVSPSAASLPRVPAGGSASATVHLSGPTPAPGTTVTPVTATATYRGGGVAGQQTVVQVVPYPTLAAAFDNVGATSESATTPGNFDGSGDSYSSEALTKAGAAPGATVNANGLSFVWPTAAPGTPDNVSADGQEITLTGQGSALGFLGAEAGFVSGPVTVTYTDGTTSTGQLGFPNWCCAPTNAYGAQTAFTMDHRNTPTGPANYGISYGVFTNTVPLLPGKTVRSVTLPEEPAIHIFGITVKS</sequence>
<organism evidence="14 15">
    <name type="scientific">Streptacidiphilus fuscans</name>
    <dbReference type="NCBI Taxonomy" id="2789292"/>
    <lineage>
        <taxon>Bacteria</taxon>
        <taxon>Bacillati</taxon>
        <taxon>Actinomycetota</taxon>
        <taxon>Actinomycetes</taxon>
        <taxon>Kitasatosporales</taxon>
        <taxon>Streptomycetaceae</taxon>
        <taxon>Streptacidiphilus</taxon>
    </lineage>
</organism>
<dbReference type="InterPro" id="IPR013785">
    <property type="entry name" value="Aldolase_TIM"/>
</dbReference>
<dbReference type="GO" id="GO:0004557">
    <property type="term" value="F:alpha-galactosidase activity"/>
    <property type="evidence" value="ECO:0007669"/>
    <property type="project" value="UniProtKB-EC"/>
</dbReference>
<keyword evidence="3" id="KW-0964">Secreted</keyword>
<dbReference type="PROSITE" id="PS00512">
    <property type="entry name" value="ALPHA_GALACTOSIDASE"/>
    <property type="match status" value="1"/>
</dbReference>
<keyword evidence="9 10" id="KW-0326">Glycosidase</keyword>
<dbReference type="Gene3D" id="2.60.40.1180">
    <property type="entry name" value="Golgi alpha-mannosidase II"/>
    <property type="match status" value="1"/>
</dbReference>
<keyword evidence="6 10" id="KW-0378">Hydrolase</keyword>
<dbReference type="PRINTS" id="PR00740">
    <property type="entry name" value="GLHYDRLASE27"/>
</dbReference>
<feature type="signal peptide" evidence="11">
    <location>
        <begin position="1"/>
        <end position="46"/>
    </location>
</feature>
<evidence type="ECO:0000256" key="3">
    <source>
        <dbReference type="ARBA" id="ARBA00022525"/>
    </source>
</evidence>
<evidence type="ECO:0000256" key="2">
    <source>
        <dbReference type="ARBA" id="ARBA00009743"/>
    </source>
</evidence>
<comment type="subcellular location">
    <subcellularLocation>
        <location evidence="1">Secreted</location>
    </subcellularLocation>
</comment>
<dbReference type="PANTHER" id="PTHR11452:SF91">
    <property type="entry name" value="ALPHA-GALACTOSIDASE A-RELATED"/>
    <property type="match status" value="1"/>
</dbReference>
<keyword evidence="8" id="KW-0325">Glycoprotein</keyword>
<feature type="domain" description="Alpha galactosidase C-terminal" evidence="13">
    <location>
        <begin position="375"/>
        <end position="448"/>
    </location>
</feature>
<dbReference type="GO" id="GO:0005576">
    <property type="term" value="C:extracellular region"/>
    <property type="evidence" value="ECO:0007669"/>
    <property type="project" value="UniProtKB-SubCell"/>
</dbReference>
<keyword evidence="15" id="KW-1185">Reference proteome</keyword>
<proteinExistence type="inferred from homology"/>
<evidence type="ECO:0000256" key="7">
    <source>
        <dbReference type="ARBA" id="ARBA00023157"/>
    </source>
</evidence>
<dbReference type="EC" id="3.2.1.22" evidence="10"/>
<comment type="similarity">
    <text evidence="2 10">Belongs to the glycosyl hydrolase 27 family.</text>
</comment>
<evidence type="ECO:0000256" key="10">
    <source>
        <dbReference type="RuleBase" id="RU361168"/>
    </source>
</evidence>
<dbReference type="Pfam" id="PF16499">
    <property type="entry name" value="Melibiase_2"/>
    <property type="match status" value="1"/>
</dbReference>
<evidence type="ECO:0000313" key="15">
    <source>
        <dbReference type="Proteomes" id="UP000657385"/>
    </source>
</evidence>
<name>A0A931B7W6_9ACTN</name>
<keyword evidence="7 10" id="KW-1015">Disulfide bond</keyword>
<dbReference type="EMBL" id="JADPRT010000014">
    <property type="protein sequence ID" value="MBF9072069.1"/>
    <property type="molecule type" value="Genomic_DNA"/>
</dbReference>
<evidence type="ECO:0000313" key="14">
    <source>
        <dbReference type="EMBL" id="MBF9072069.1"/>
    </source>
</evidence>
<keyword evidence="4 11" id="KW-0732">Signal</keyword>
<dbReference type="SUPFAM" id="SSF51445">
    <property type="entry name" value="(Trans)glycosidases"/>
    <property type="match status" value="1"/>
</dbReference>
<evidence type="ECO:0000256" key="9">
    <source>
        <dbReference type="ARBA" id="ARBA00023295"/>
    </source>
</evidence>
<evidence type="ECO:0000256" key="5">
    <source>
        <dbReference type="ARBA" id="ARBA00022734"/>
    </source>
</evidence>
<reference evidence="14" key="1">
    <citation type="submission" date="2020-11" db="EMBL/GenBank/DDBJ databases">
        <title>Isolation and identification of active actinomycetes.</title>
        <authorList>
            <person name="Yu B."/>
        </authorList>
    </citation>
    <scope>NUCLEOTIDE SEQUENCE</scope>
    <source>
        <strain evidence="14">NEAU-YB345</strain>
    </source>
</reference>
<dbReference type="RefSeq" id="WP_196197229.1">
    <property type="nucleotide sequence ID" value="NZ_JADPRT010000014.1"/>
</dbReference>
<protein>
    <recommendedName>
        <fullName evidence="10">Alpha-galactosidase</fullName>
        <ecNumber evidence="10">3.2.1.22</ecNumber>
    </recommendedName>
    <alternativeName>
        <fullName evidence="10">Melibiase</fullName>
    </alternativeName>
</protein>
<dbReference type="InterPro" id="IPR000111">
    <property type="entry name" value="Glyco_hydro_27/36_CS"/>
</dbReference>
<evidence type="ECO:0000259" key="13">
    <source>
        <dbReference type="Pfam" id="PF17801"/>
    </source>
</evidence>
<keyword evidence="5" id="KW-0430">Lectin</keyword>
<comment type="caution">
    <text evidence="14">The sequence shown here is derived from an EMBL/GenBank/DDBJ whole genome shotgun (WGS) entry which is preliminary data.</text>
</comment>
<evidence type="ECO:0000256" key="11">
    <source>
        <dbReference type="SAM" id="SignalP"/>
    </source>
</evidence>
<gene>
    <name evidence="14" type="ORF">I2501_28995</name>
</gene>
<dbReference type="PANTHER" id="PTHR11452">
    <property type="entry name" value="ALPHA-GALACTOSIDASE/ALPHA-N-ACETYLGALACTOSAMINIDASE"/>
    <property type="match status" value="1"/>
</dbReference>
<dbReference type="Pfam" id="PF17801">
    <property type="entry name" value="Melibiase_C"/>
    <property type="match status" value="1"/>
</dbReference>
<evidence type="ECO:0000256" key="8">
    <source>
        <dbReference type="ARBA" id="ARBA00023180"/>
    </source>
</evidence>
<evidence type="ECO:0000256" key="6">
    <source>
        <dbReference type="ARBA" id="ARBA00022801"/>
    </source>
</evidence>
<dbReference type="Pfam" id="PF10633">
    <property type="entry name" value="NPCBM_assoc"/>
    <property type="match status" value="1"/>
</dbReference>